<gene>
    <name evidence="1" type="ORF">N0V89_012069</name>
</gene>
<dbReference type="GeneID" id="80915599"/>
<organism evidence="1 2">
    <name type="scientific">Didymosphaeria variabile</name>
    <dbReference type="NCBI Taxonomy" id="1932322"/>
    <lineage>
        <taxon>Eukaryota</taxon>
        <taxon>Fungi</taxon>
        <taxon>Dikarya</taxon>
        <taxon>Ascomycota</taxon>
        <taxon>Pezizomycotina</taxon>
        <taxon>Dothideomycetes</taxon>
        <taxon>Pleosporomycetidae</taxon>
        <taxon>Pleosporales</taxon>
        <taxon>Massarineae</taxon>
        <taxon>Didymosphaeriaceae</taxon>
        <taxon>Didymosphaeria</taxon>
    </lineage>
</organism>
<sequence length="254" mass="29026">MRQYAPDQHVFVSGSYHLQIYVDTNDHGGHRVAPYFIPDPEKPYEGLATTTTADATPMQDWLPTLNWIYIDAHSQQLRYGVREDADSNFAGPFDCSTQHQHLTFQKWEGFCAVEVQPETWAIYFDINDNGMKGMVSPGARILEIELERKESENVAAASRQIVVTETEEQESEGCFERNSTFSSCSEVDQDPTVHTSSSVICTRLERKERIVKEEVSDPRFRSVHLLIAFALRSSYLLYLSQRSTAIVYQSKHAY</sequence>
<name>A0A9W9C6Z1_9PLEO</name>
<dbReference type="PANTHER" id="PTHR38049">
    <property type="entry name" value="RICIN B LECTIN DOMAIN-CONTAINING PROTEIN"/>
    <property type="match status" value="1"/>
</dbReference>
<keyword evidence="2" id="KW-1185">Reference proteome</keyword>
<comment type="caution">
    <text evidence="1">The sequence shown here is derived from an EMBL/GenBank/DDBJ whole genome shotgun (WGS) entry which is preliminary data.</text>
</comment>
<accession>A0A9W9C6Z1</accession>
<reference evidence="1" key="1">
    <citation type="submission" date="2022-10" db="EMBL/GenBank/DDBJ databases">
        <title>Tapping the CABI collections for fungal endophytes: first genome assemblies for Collariella, Neodidymelliopsis, Ascochyta clinopodiicola, Didymella pomorum, Didymosphaeria variabile, Neocosmospora piperis and Neocucurbitaria cava.</title>
        <authorList>
            <person name="Hill R."/>
        </authorList>
    </citation>
    <scope>NUCLEOTIDE SEQUENCE</scope>
    <source>
        <strain evidence="1">IMI 356815</strain>
    </source>
</reference>
<dbReference type="Proteomes" id="UP001140513">
    <property type="component" value="Unassembled WGS sequence"/>
</dbReference>
<dbReference type="AlphaFoldDB" id="A0A9W9C6Z1"/>
<proteinExistence type="predicted"/>
<dbReference type="PANTHER" id="PTHR38049:SF2">
    <property type="entry name" value="RICIN B LECTIN DOMAIN-CONTAINING PROTEIN"/>
    <property type="match status" value="1"/>
</dbReference>
<dbReference type="OrthoDB" id="3928002at2759"/>
<evidence type="ECO:0000313" key="2">
    <source>
        <dbReference type="Proteomes" id="UP001140513"/>
    </source>
</evidence>
<evidence type="ECO:0000313" key="1">
    <source>
        <dbReference type="EMBL" id="KAJ4345933.1"/>
    </source>
</evidence>
<dbReference type="RefSeq" id="XP_056066097.1">
    <property type="nucleotide sequence ID" value="XM_056220794.1"/>
</dbReference>
<protein>
    <submittedName>
        <fullName evidence="1">Uncharacterized protein</fullName>
    </submittedName>
</protein>
<dbReference type="EMBL" id="JAPEUX010000009">
    <property type="protein sequence ID" value="KAJ4345933.1"/>
    <property type="molecule type" value="Genomic_DNA"/>
</dbReference>